<dbReference type="InterPro" id="IPR043129">
    <property type="entry name" value="ATPase_NBD"/>
</dbReference>
<dbReference type="EMBL" id="PXYH01000013">
    <property type="protein sequence ID" value="PSJ41279.1"/>
    <property type="molecule type" value="Genomic_DNA"/>
</dbReference>
<keyword evidence="1" id="KW-1133">Transmembrane helix</keyword>
<evidence type="ECO:0000313" key="2">
    <source>
        <dbReference type="EMBL" id="PSJ41279.1"/>
    </source>
</evidence>
<gene>
    <name evidence="2" type="ORF">C7I36_10490</name>
</gene>
<dbReference type="Gene3D" id="3.30.420.380">
    <property type="match status" value="1"/>
</dbReference>
<dbReference type="AlphaFoldDB" id="A0A2P7QTJ8"/>
<name>A0A2P7QTJ8_9GAMM</name>
<dbReference type="InterPro" id="IPR052534">
    <property type="entry name" value="Extracell_DNA_Util/SecSys_Comp"/>
</dbReference>
<comment type="caution">
    <text evidence="2">The sequence shown here is derived from an EMBL/GenBank/DDBJ whole genome shotgun (WGS) entry which is preliminary data.</text>
</comment>
<keyword evidence="3" id="KW-1185">Reference proteome</keyword>
<evidence type="ECO:0000313" key="3">
    <source>
        <dbReference type="Proteomes" id="UP000242181"/>
    </source>
</evidence>
<proteinExistence type="predicted"/>
<sequence length="358" mass="40251">MDGEKLTRLLRHYGYLLGLWTGVFWQWWSRQLLAMLPQRLSRYWLIQQQRLSIHPVQDGYRLELEPKGEQLMLTTPPPGELLAPLLKQAQVIRLCLPSDLLLSTRLLLPVAAAGNLVDVLRFEMDRHTPFSADQVYFGFKTEPREKDHTQLQVSLLLAPREQVDPVLAELEALGVAPDSLGHADDPQAPVIVLPARHSGAPKSGRINGLNGALALVMLLLLIAVPLYQRQNRIAVLSEQLDQPRQRAEQTALLKRQLEELQQSKQFLSRASSSSQPVLPLLAELTRILPDHAWISRFELLEGAVQIRGESANASELIGLLESSPLFFDVRFSSPVTNNPATNRDRFMIDARFGKEATP</sequence>
<dbReference type="OrthoDB" id="5621075at2"/>
<accession>A0A2P7QTJ8</accession>
<feature type="transmembrane region" description="Helical" evidence="1">
    <location>
        <begin position="12"/>
        <end position="29"/>
    </location>
</feature>
<reference evidence="2 3" key="1">
    <citation type="submission" date="2018-03" db="EMBL/GenBank/DDBJ databases">
        <title>The draft genome of Zobellella taiwanensis JCM 13381.</title>
        <authorList>
            <person name="Liu L."/>
            <person name="Li L."/>
            <person name="Wang T."/>
            <person name="Zhang X."/>
            <person name="Liang L."/>
        </authorList>
    </citation>
    <scope>NUCLEOTIDE SEQUENCE [LARGE SCALE GENOMIC DNA]</scope>
    <source>
        <strain evidence="2 3">JCM 13381</strain>
    </source>
</reference>
<dbReference type="InterPro" id="IPR007813">
    <property type="entry name" value="PilN"/>
</dbReference>
<keyword evidence="1" id="KW-0812">Transmembrane</keyword>
<dbReference type="Proteomes" id="UP000242181">
    <property type="component" value="Unassembled WGS sequence"/>
</dbReference>
<dbReference type="PANTHER" id="PTHR40278:SF1">
    <property type="entry name" value="DNA UTILIZATION PROTEIN HOFN"/>
    <property type="match status" value="1"/>
</dbReference>
<dbReference type="SUPFAM" id="SSF53067">
    <property type="entry name" value="Actin-like ATPase domain"/>
    <property type="match status" value="1"/>
</dbReference>
<dbReference type="PANTHER" id="PTHR40278">
    <property type="entry name" value="DNA UTILIZATION PROTEIN HOFN"/>
    <property type="match status" value="1"/>
</dbReference>
<dbReference type="Pfam" id="PF05137">
    <property type="entry name" value="PilN"/>
    <property type="match status" value="1"/>
</dbReference>
<dbReference type="RefSeq" id="WP_106453670.1">
    <property type="nucleotide sequence ID" value="NZ_PXYH01000013.1"/>
</dbReference>
<evidence type="ECO:0000256" key="1">
    <source>
        <dbReference type="SAM" id="Phobius"/>
    </source>
</evidence>
<keyword evidence="1" id="KW-0472">Membrane</keyword>
<protein>
    <submittedName>
        <fullName evidence="2">General secretion pathway protein GspL</fullName>
    </submittedName>
</protein>
<organism evidence="2 3">
    <name type="scientific">Zobellella taiwanensis</name>
    <dbReference type="NCBI Taxonomy" id="347535"/>
    <lineage>
        <taxon>Bacteria</taxon>
        <taxon>Pseudomonadati</taxon>
        <taxon>Pseudomonadota</taxon>
        <taxon>Gammaproteobacteria</taxon>
        <taxon>Aeromonadales</taxon>
        <taxon>Aeromonadaceae</taxon>
        <taxon>Zobellella</taxon>
    </lineage>
</organism>